<evidence type="ECO:0000256" key="1">
    <source>
        <dbReference type="SAM" id="MobiDB-lite"/>
    </source>
</evidence>
<sequence length="307" mass="33156">MKKHCHINRYMYNVFGITLCCLAGVVCITSLSLAQDAKQLSVFCQNTSLSDCLKIFTKESQIEVQLVGISSSNMVRINIQSNSQIDILNRILEAAKVESYAITIDQAKQRAVINGIGVQANAPISASQPSDLTSINSAKNTPQQAQAANAFPEIDPAQTAADALTAKAPPNLDEVIEFPNEENVTVRELLLRRDQIELLTPKPHDIAFQGDDGQPVTFGDLRKQQHEADAVTSADRVIELPDGTTLTHEQMRADLIEANKTLADKSASVADSKSEADSATSQSTTSSTLRSSMKSSPSGTEKLDTPK</sequence>
<reference evidence="2 3" key="1">
    <citation type="journal article" date="2009" name="Genome Res.">
        <title>Whole genome sequence of Desulfovibrio magneticus strain RS-1 revealed common gene clusters in magnetotactic bacteria.</title>
        <authorList>
            <person name="Nakazawa H."/>
            <person name="Arakaki A."/>
            <person name="Narita-Yamada S."/>
            <person name="Yashiro I."/>
            <person name="Jinno K."/>
            <person name="Aoki N."/>
            <person name="Tsuruyama A."/>
            <person name="Okamura Y."/>
            <person name="Tanikawa S."/>
            <person name="Fujita N."/>
            <person name="Takeyama H."/>
            <person name="Matsunaga T."/>
        </authorList>
    </citation>
    <scope>NUCLEOTIDE SEQUENCE [LARGE SCALE GENOMIC DNA]</scope>
    <source>
        <strain evidence="3">ATCC 700980 / DSM 13731 / RS-1</strain>
    </source>
</reference>
<organism evidence="2 3">
    <name type="scientific">Solidesulfovibrio magneticus (strain ATCC 700980 / DSM 13731 / RS-1)</name>
    <name type="common">Desulfovibrio magneticus</name>
    <dbReference type="NCBI Taxonomy" id="573370"/>
    <lineage>
        <taxon>Bacteria</taxon>
        <taxon>Pseudomonadati</taxon>
        <taxon>Thermodesulfobacteriota</taxon>
        <taxon>Desulfovibrionia</taxon>
        <taxon>Desulfovibrionales</taxon>
        <taxon>Desulfovibrionaceae</taxon>
        <taxon>Solidesulfovibrio</taxon>
    </lineage>
</organism>
<keyword evidence="3" id="KW-1185">Reference proteome</keyword>
<gene>
    <name evidence="2" type="ordered locus">DMR_03130</name>
</gene>
<dbReference type="RefSeq" id="WP_012749889.1">
    <property type="nucleotide sequence ID" value="NC_012796.1"/>
</dbReference>
<dbReference type="KEGG" id="dma:DMR_03130"/>
<dbReference type="STRING" id="573370.DMR_03130"/>
<feature type="compositionally biased region" description="Low complexity" evidence="1">
    <location>
        <begin position="264"/>
        <end position="298"/>
    </location>
</feature>
<proteinExistence type="predicted"/>
<dbReference type="EMBL" id="AP010904">
    <property type="protein sequence ID" value="BAH73804.1"/>
    <property type="molecule type" value="Genomic_DNA"/>
</dbReference>
<dbReference type="HOGENOM" id="CLU_905303_0_0_7"/>
<name>C4XGM4_SOLM1</name>
<dbReference type="Proteomes" id="UP000009071">
    <property type="component" value="Chromosome"/>
</dbReference>
<feature type="region of interest" description="Disordered" evidence="1">
    <location>
        <begin position="263"/>
        <end position="307"/>
    </location>
</feature>
<evidence type="ECO:0000313" key="2">
    <source>
        <dbReference type="EMBL" id="BAH73804.1"/>
    </source>
</evidence>
<protein>
    <submittedName>
        <fullName evidence="2">Uncharacterized protein</fullName>
    </submittedName>
</protein>
<accession>C4XGM4</accession>
<dbReference type="AlphaFoldDB" id="C4XGM4"/>
<evidence type="ECO:0000313" key="3">
    <source>
        <dbReference type="Proteomes" id="UP000009071"/>
    </source>
</evidence>